<dbReference type="SUPFAM" id="SSF50249">
    <property type="entry name" value="Nucleic acid-binding proteins"/>
    <property type="match status" value="1"/>
</dbReference>
<evidence type="ECO:0000256" key="2">
    <source>
        <dbReference type="PROSITE-ProRule" id="PRU00252"/>
    </source>
</evidence>
<dbReference type="RefSeq" id="WP_009244667.1">
    <property type="nucleotide sequence ID" value="NZ_KI669414.1"/>
</dbReference>
<comment type="caution">
    <text evidence="3">The sequence shown here is derived from an EMBL/GenBank/DDBJ whole genome shotgun (WGS) entry which is preliminary data.</text>
</comment>
<keyword evidence="1 2" id="KW-0238">DNA-binding</keyword>
<dbReference type="CDD" id="cd04496">
    <property type="entry name" value="SSB_OBF"/>
    <property type="match status" value="1"/>
</dbReference>
<keyword evidence="4" id="KW-1185">Reference proteome</keyword>
<dbReference type="AlphaFoldDB" id="A0A829NQM2"/>
<dbReference type="Gene3D" id="2.40.50.140">
    <property type="entry name" value="Nucleic acid-binding proteins"/>
    <property type="match status" value="2"/>
</dbReference>
<evidence type="ECO:0008006" key="5">
    <source>
        <dbReference type="Google" id="ProtNLM"/>
    </source>
</evidence>
<reference evidence="3 4" key="1">
    <citation type="submission" date="2013-10" db="EMBL/GenBank/DDBJ databases">
        <title>The Genome Sequence of Ruminococcus gnavus CC55_001C.</title>
        <authorList>
            <consortium name="The Broad Institute Genomics Platform"/>
            <person name="Earl A."/>
            <person name="Allen-Vercoe E."/>
            <person name="Daigneault M."/>
            <person name="Young S.K."/>
            <person name="Zeng Q."/>
            <person name="Gargeya S."/>
            <person name="Fitzgerald M."/>
            <person name="Abouelleil A."/>
            <person name="Alvarado L."/>
            <person name="Chapman S.B."/>
            <person name="Gainer-Dewar J."/>
            <person name="Goldberg J."/>
            <person name="Griggs A."/>
            <person name="Gujja S."/>
            <person name="Hansen M."/>
            <person name="Howarth C."/>
            <person name="Imamovic A."/>
            <person name="Ireland A."/>
            <person name="Larimer J."/>
            <person name="McCowan C."/>
            <person name="Murphy C."/>
            <person name="Pearson M."/>
            <person name="Poon T.W."/>
            <person name="Priest M."/>
            <person name="Roberts A."/>
            <person name="Saif S."/>
            <person name="Shea T."/>
            <person name="Sykes S."/>
            <person name="Wortman J."/>
            <person name="Nusbaum C."/>
            <person name="Birren B."/>
        </authorList>
    </citation>
    <scope>NUCLEOTIDE SEQUENCE [LARGE SCALE GENOMIC DNA]</scope>
    <source>
        <strain evidence="3 4">CC55_001C</strain>
    </source>
</reference>
<dbReference type="EMBL" id="AZJF01000001">
    <property type="protein sequence ID" value="ETD20176.1"/>
    <property type="molecule type" value="Genomic_DNA"/>
</dbReference>
<sequence length="195" mass="22195">MEENNVKITGKIVEEPTYLLTARGGRKIYTSIIEIMRTSGVLDVIPIQVPEELAGEIWDHVGGRITLFGEYRSYNEKDGERNHLKLYVFVKGISEAGEADQNRIDLIGYICKQPLYRETPLGKEITDILIAVNRKHRKSDYLPAICWYSNARLAEGLPVGTKVRAMGMIQSRIYVKGDSERTAYEVSIREMEVIE</sequence>
<gene>
    <name evidence="3" type="ORF">HMPREF1201_00173</name>
</gene>
<proteinExistence type="predicted"/>
<dbReference type="Pfam" id="PF00436">
    <property type="entry name" value="SSB"/>
    <property type="match status" value="1"/>
</dbReference>
<organism evidence="3 4">
    <name type="scientific">Mediterraneibacter gnavus (strain CC55_001C)</name>
    <dbReference type="NCBI Taxonomy" id="1073375"/>
    <lineage>
        <taxon>Bacteria</taxon>
        <taxon>Bacillati</taxon>
        <taxon>Bacillota</taxon>
        <taxon>Clostridia</taxon>
        <taxon>Lachnospirales</taxon>
        <taxon>Lachnospiraceae</taxon>
        <taxon>Mediterraneibacter</taxon>
    </lineage>
</organism>
<evidence type="ECO:0000313" key="4">
    <source>
        <dbReference type="Proteomes" id="UP000018690"/>
    </source>
</evidence>
<name>A0A829NQM2_MEDG5</name>
<dbReference type="Proteomes" id="UP000018690">
    <property type="component" value="Unassembled WGS sequence"/>
</dbReference>
<evidence type="ECO:0000256" key="1">
    <source>
        <dbReference type="ARBA" id="ARBA00023125"/>
    </source>
</evidence>
<protein>
    <recommendedName>
        <fullName evidence="5">Single-stranded DNA-binding protein</fullName>
    </recommendedName>
</protein>
<dbReference type="InterPro" id="IPR012340">
    <property type="entry name" value="NA-bd_OB-fold"/>
</dbReference>
<dbReference type="InterPro" id="IPR000424">
    <property type="entry name" value="Primosome_PriB/ssb"/>
</dbReference>
<dbReference type="GO" id="GO:0003697">
    <property type="term" value="F:single-stranded DNA binding"/>
    <property type="evidence" value="ECO:0007669"/>
    <property type="project" value="InterPro"/>
</dbReference>
<dbReference type="PROSITE" id="PS50935">
    <property type="entry name" value="SSB"/>
    <property type="match status" value="1"/>
</dbReference>
<evidence type="ECO:0000313" key="3">
    <source>
        <dbReference type="EMBL" id="ETD20176.1"/>
    </source>
</evidence>
<dbReference type="NCBIfam" id="NF004476">
    <property type="entry name" value="PRK05813.1"/>
    <property type="match status" value="1"/>
</dbReference>
<accession>A0A829NQM2</accession>